<evidence type="ECO:0000256" key="2">
    <source>
        <dbReference type="ARBA" id="ARBA00023002"/>
    </source>
</evidence>
<evidence type="ECO:0000259" key="7">
    <source>
        <dbReference type="Pfam" id="PF00171"/>
    </source>
</evidence>
<dbReference type="InterPro" id="IPR012394">
    <property type="entry name" value="Aldehyde_DH_NAD(P)"/>
</dbReference>
<comment type="caution">
    <text evidence="8">The sequence shown here is derived from an EMBL/GenBank/DDBJ whole genome shotgun (WGS) entry which is preliminary data.</text>
</comment>
<evidence type="ECO:0000313" key="8">
    <source>
        <dbReference type="EMBL" id="MFA0567999.1"/>
    </source>
</evidence>
<keyword evidence="3" id="KW-0520">NAD</keyword>
<dbReference type="CDD" id="cd07133">
    <property type="entry name" value="ALDH_CALDH_CalB"/>
    <property type="match status" value="1"/>
</dbReference>
<dbReference type="GO" id="GO:0050269">
    <property type="term" value="F:coniferyl-aldehyde dehydrogenase [NAD(P)+] activity"/>
    <property type="evidence" value="ECO:0007669"/>
    <property type="project" value="UniProtKB-EC"/>
</dbReference>
<feature type="active site" evidence="5">
    <location>
        <position position="221"/>
    </location>
</feature>
<name>A0ABV4N9A6_9VIBR</name>
<reference evidence="8 9" key="1">
    <citation type="journal article" date="2024" name="ISME J.">
        <title>Tailless and filamentous prophages are predominant in marine Vibrio.</title>
        <authorList>
            <person name="Steensen K."/>
            <person name="Seneca J."/>
            <person name="Bartlau N."/>
            <person name="Yu X.A."/>
            <person name="Hussain F.A."/>
            <person name="Polz M.F."/>
        </authorList>
    </citation>
    <scope>NUCLEOTIDE SEQUENCE [LARGE SCALE GENOMIC DNA]</scope>
    <source>
        <strain evidence="8 9">10N.222.51.A1</strain>
    </source>
</reference>
<dbReference type="Gene3D" id="3.40.605.10">
    <property type="entry name" value="Aldehyde Dehydrogenase, Chain A, domain 1"/>
    <property type="match status" value="1"/>
</dbReference>
<evidence type="ECO:0000256" key="6">
    <source>
        <dbReference type="RuleBase" id="RU003345"/>
    </source>
</evidence>
<evidence type="ECO:0000313" key="9">
    <source>
        <dbReference type="Proteomes" id="UP001570417"/>
    </source>
</evidence>
<proteinExistence type="inferred from homology"/>
<comment type="similarity">
    <text evidence="1 4 6">Belongs to the aldehyde dehydrogenase family.</text>
</comment>
<dbReference type="InterPro" id="IPR015590">
    <property type="entry name" value="Aldehyde_DH_dom"/>
</dbReference>
<dbReference type="InterPro" id="IPR016162">
    <property type="entry name" value="Ald_DH_N"/>
</dbReference>
<sequence length="488" mass="54581">MNAQYSETTELSLPALRQTFSNLKLAYEAEPYSLITDRMVRLNTLKTRLLESETLLVEALKQDYGYRSEFDSTICDLMPAIHHINYTLKKLPKWVKPQRRSAGIMLLPSKVAVHYQPLGVIGIMVPWNFPIVLSIAPIATALASGNRMMVKLSENTPHINKVLTQILAEFEDHIQCVEGEAEISSYFSALPFDHILFTGSTAVGKLVAKAAAENLTPITLELGGKSPVIIAPDADLKNAVDAILVGKSINAGQICIAPDYVMLPKGKETQFVDLYLKRFQKIYIKKSKVKGVSHIINERQHQRLLNMVEDATAQGAKLHTIDRQNITIEGANESAADELSKSRLMLPHLLTQTTDQMLAMKEEIFGPILPVMTYEKLEECTQYINQRPRPLALYLMTNDPNIKRDILDKTHSGSVGINETLLQISADDAPFGGVGQSGIGRYHGFEGFQTFSHAKTVLWSSNWLPRSRIMMRHQGMLLKALKRLFLSK</sequence>
<evidence type="ECO:0000256" key="5">
    <source>
        <dbReference type="PROSITE-ProRule" id="PRU10007"/>
    </source>
</evidence>
<keyword evidence="9" id="KW-1185">Reference proteome</keyword>
<feature type="domain" description="Aldehyde dehydrogenase" evidence="7">
    <location>
        <begin position="35"/>
        <end position="457"/>
    </location>
</feature>
<dbReference type="PROSITE" id="PS00687">
    <property type="entry name" value="ALDEHYDE_DEHYDR_GLU"/>
    <property type="match status" value="1"/>
</dbReference>
<dbReference type="EMBL" id="JBFRUW010000018">
    <property type="protein sequence ID" value="MFA0567999.1"/>
    <property type="molecule type" value="Genomic_DNA"/>
</dbReference>
<dbReference type="PANTHER" id="PTHR43570:SF20">
    <property type="entry name" value="ALDEHYDE DEHYDROGENASE ALDX-RELATED"/>
    <property type="match status" value="1"/>
</dbReference>
<dbReference type="PANTHER" id="PTHR43570">
    <property type="entry name" value="ALDEHYDE DEHYDROGENASE"/>
    <property type="match status" value="1"/>
</dbReference>
<keyword evidence="2 4" id="KW-0560">Oxidoreductase</keyword>
<dbReference type="Gene3D" id="3.40.309.10">
    <property type="entry name" value="Aldehyde Dehydrogenase, Chain A, domain 2"/>
    <property type="match status" value="1"/>
</dbReference>
<dbReference type="InterPro" id="IPR029510">
    <property type="entry name" value="Ald_DH_CS_GLU"/>
</dbReference>
<gene>
    <name evidence="8" type="ORF">AB4566_06895</name>
</gene>
<evidence type="ECO:0000256" key="4">
    <source>
        <dbReference type="PIRNR" id="PIRNR036492"/>
    </source>
</evidence>
<dbReference type="RefSeq" id="WP_372265503.1">
    <property type="nucleotide sequence ID" value="NZ_JBFRUW010000018.1"/>
</dbReference>
<protein>
    <recommendedName>
        <fullName evidence="4">Aldehyde dehydrogenase</fullName>
    </recommendedName>
</protein>
<organism evidence="8 9">
    <name type="scientific">Vibrio gallaecicus</name>
    <dbReference type="NCBI Taxonomy" id="552386"/>
    <lineage>
        <taxon>Bacteria</taxon>
        <taxon>Pseudomonadati</taxon>
        <taxon>Pseudomonadota</taxon>
        <taxon>Gammaproteobacteria</taxon>
        <taxon>Vibrionales</taxon>
        <taxon>Vibrionaceae</taxon>
        <taxon>Vibrio</taxon>
    </lineage>
</organism>
<dbReference type="InterPro" id="IPR016161">
    <property type="entry name" value="Ald_DH/histidinol_DH"/>
</dbReference>
<dbReference type="PIRSF" id="PIRSF036492">
    <property type="entry name" value="ALDH"/>
    <property type="match status" value="1"/>
</dbReference>
<evidence type="ECO:0000256" key="1">
    <source>
        <dbReference type="ARBA" id="ARBA00009986"/>
    </source>
</evidence>
<evidence type="ECO:0000256" key="3">
    <source>
        <dbReference type="ARBA" id="ARBA00023027"/>
    </source>
</evidence>
<dbReference type="SUPFAM" id="SSF53720">
    <property type="entry name" value="ALDH-like"/>
    <property type="match status" value="1"/>
</dbReference>
<accession>A0ABV4N9A6</accession>
<dbReference type="InterPro" id="IPR016163">
    <property type="entry name" value="Ald_DH_C"/>
</dbReference>
<dbReference type="Pfam" id="PF00171">
    <property type="entry name" value="Aldedh"/>
    <property type="match status" value="1"/>
</dbReference>
<dbReference type="Proteomes" id="UP001570417">
    <property type="component" value="Unassembled WGS sequence"/>
</dbReference>